<dbReference type="EMBL" id="KQ459580">
    <property type="protein sequence ID" value="KPI99192.1"/>
    <property type="molecule type" value="Genomic_DNA"/>
</dbReference>
<dbReference type="Gene3D" id="1.10.8.10">
    <property type="entry name" value="DNA helicase RuvA subunit, C-terminal domain"/>
    <property type="match status" value="1"/>
</dbReference>
<reference evidence="3 4" key="1">
    <citation type="journal article" date="2015" name="Nat. Commun.">
        <title>Outbred genome sequencing and CRISPR/Cas9 gene editing in butterflies.</title>
        <authorList>
            <person name="Li X."/>
            <person name="Fan D."/>
            <person name="Zhang W."/>
            <person name="Liu G."/>
            <person name="Zhang L."/>
            <person name="Zhao L."/>
            <person name="Fang X."/>
            <person name="Chen L."/>
            <person name="Dong Y."/>
            <person name="Chen Y."/>
            <person name="Ding Y."/>
            <person name="Zhao R."/>
            <person name="Feng M."/>
            <person name="Zhu Y."/>
            <person name="Feng Y."/>
            <person name="Jiang X."/>
            <person name="Zhu D."/>
            <person name="Xiang H."/>
            <person name="Feng X."/>
            <person name="Li S."/>
            <person name="Wang J."/>
            <person name="Zhang G."/>
            <person name="Kronforst M.R."/>
            <person name="Wang W."/>
        </authorList>
    </citation>
    <scope>NUCLEOTIDE SEQUENCE [LARGE SCALE GENOMIC DNA]</scope>
    <source>
        <strain evidence="3">Ya'a_city_454_Px</strain>
        <tissue evidence="3">Whole body</tissue>
    </source>
</reference>
<evidence type="ECO:0000313" key="4">
    <source>
        <dbReference type="Proteomes" id="UP000053268"/>
    </source>
</evidence>
<dbReference type="SUPFAM" id="SSF46934">
    <property type="entry name" value="UBA-like"/>
    <property type="match status" value="1"/>
</dbReference>
<dbReference type="GO" id="GO:0000151">
    <property type="term" value="C:ubiquitin ligase complex"/>
    <property type="evidence" value="ECO:0007669"/>
    <property type="project" value="TreeGrafter"/>
</dbReference>
<dbReference type="PANTHER" id="PTHR46738">
    <property type="entry name" value="UBIQUITIN-ASSOCIATED DOMAIN-CONTAINING PROTEIN 1"/>
    <property type="match status" value="1"/>
</dbReference>
<accession>A0A194Q0T1</accession>
<gene>
    <name evidence="3" type="ORF">RR46_05376</name>
</gene>
<evidence type="ECO:0000313" key="3">
    <source>
        <dbReference type="EMBL" id="KPI99192.1"/>
    </source>
</evidence>
<dbReference type="PANTHER" id="PTHR46738:SF1">
    <property type="entry name" value="UBIQUITIN-ASSOCIATED DOMAIN-CONTAINING PROTEIN 1"/>
    <property type="match status" value="1"/>
</dbReference>
<dbReference type="PROSITE" id="PS50030">
    <property type="entry name" value="UBA"/>
    <property type="match status" value="1"/>
</dbReference>
<proteinExistence type="predicted"/>
<dbReference type="InterPro" id="IPR029000">
    <property type="entry name" value="Cyclophilin-like_dom_sf"/>
</dbReference>
<feature type="domain" description="PPIase cyclophilin-type" evidence="2">
    <location>
        <begin position="521"/>
        <end position="617"/>
    </location>
</feature>
<dbReference type="SMART" id="SM00165">
    <property type="entry name" value="UBA"/>
    <property type="match status" value="1"/>
</dbReference>
<organism evidence="3 4">
    <name type="scientific">Papilio xuthus</name>
    <name type="common">Asian swallowtail butterfly</name>
    <dbReference type="NCBI Taxonomy" id="66420"/>
    <lineage>
        <taxon>Eukaryota</taxon>
        <taxon>Metazoa</taxon>
        <taxon>Ecdysozoa</taxon>
        <taxon>Arthropoda</taxon>
        <taxon>Hexapoda</taxon>
        <taxon>Insecta</taxon>
        <taxon>Pterygota</taxon>
        <taxon>Neoptera</taxon>
        <taxon>Endopterygota</taxon>
        <taxon>Lepidoptera</taxon>
        <taxon>Glossata</taxon>
        <taxon>Ditrysia</taxon>
        <taxon>Papilionoidea</taxon>
        <taxon>Papilionidae</taxon>
        <taxon>Papilioninae</taxon>
        <taxon>Papilio</taxon>
    </lineage>
</organism>
<keyword evidence="4" id="KW-1185">Reference proteome</keyword>
<protein>
    <submittedName>
        <fullName evidence="3">Ubiquitin-associated domain-containing protein 1</fullName>
    </submittedName>
</protein>
<evidence type="ECO:0000259" key="2">
    <source>
        <dbReference type="PROSITE" id="PS50072"/>
    </source>
</evidence>
<dbReference type="STRING" id="66420.A0A194Q0T1"/>
<dbReference type="SUPFAM" id="SSF50891">
    <property type="entry name" value="Cyclophilin-like"/>
    <property type="match status" value="2"/>
</dbReference>
<dbReference type="InterPro" id="IPR009060">
    <property type="entry name" value="UBA-like_sf"/>
</dbReference>
<dbReference type="InterPro" id="IPR002130">
    <property type="entry name" value="Cyclophilin-type_PPIase_dom"/>
</dbReference>
<dbReference type="InterPro" id="IPR015940">
    <property type="entry name" value="UBA"/>
</dbReference>
<feature type="domain" description="UBA" evidence="1">
    <location>
        <begin position="377"/>
        <end position="417"/>
    </location>
</feature>
<dbReference type="Pfam" id="PF00160">
    <property type="entry name" value="Pro_isomerase"/>
    <property type="match status" value="1"/>
</dbReference>
<dbReference type="InterPro" id="IPR052476">
    <property type="entry name" value="UBAC1"/>
</dbReference>
<name>A0A194Q0T1_PAPXU</name>
<evidence type="ECO:0000259" key="1">
    <source>
        <dbReference type="PROSITE" id="PS50030"/>
    </source>
</evidence>
<dbReference type="Gene3D" id="2.40.100.10">
    <property type="entry name" value="Cyclophilin-like"/>
    <property type="match status" value="2"/>
</dbReference>
<sequence>MTLIGAILNKAKSVESVTKKYASPPPEIDKIPKRKKKKVIDKVRATVLALCKSEIKTPFQYKHVKAVVDSSPPLYDARILARNLPKWRRNVLDVALENTRLVMAIKRTHFNRGKVDSYWTKRLHHTNIYYDNRVNFFKRVQRDNKALYTRLLNAIPRIATTAELERDWQRNRQEILYKAVNKFVLFPPVPQETIEDAIFLKPSGVKRQRVYLSLRFRGGAVIGVLKVELFEEVCPETCRLFLELLDGDTGYGYIGTCFFSTVRQPNLQALLSINELTYELRKILISLIEAGARLAAAGRNYELTLAQLSAALDEPQRTRELDAQVITPQEIAARFNVPQQDASPPAAGEAEGPFRRAAHLQRFLEKFRTWRLKIAEPPNAEALAALNDLGFTSEEADEALRCTGCNVPAAASWLIGERGSSVFELVSGLPDGLILQTLLKQPQIQRGLLNTRMLIAFIAMVGQTGSAALWLNSPHGSPLLSQISRTYHSEKYCLAVNQFSNERPAQPAAPSTSRQRRLFWRGGDVARDCGGGCYLQRGRHVPLPAENYHFPHSMPGLLSMCVTRNNEVCGIFNITFKPLPQFDLNNVVFGRIVRPCNVYDAIRGLGDALSTQPVVEIASSRRFDNKKWKSGVKNTKLVALNTNKRI</sequence>
<dbReference type="GO" id="GO:0003755">
    <property type="term" value="F:peptidyl-prolyl cis-trans isomerase activity"/>
    <property type="evidence" value="ECO:0007669"/>
    <property type="project" value="InterPro"/>
</dbReference>
<dbReference type="PROSITE" id="PS50072">
    <property type="entry name" value="CSA_PPIASE_2"/>
    <property type="match status" value="1"/>
</dbReference>
<dbReference type="Proteomes" id="UP000053268">
    <property type="component" value="Unassembled WGS sequence"/>
</dbReference>
<dbReference type="AlphaFoldDB" id="A0A194Q0T1"/>